<feature type="region of interest" description="Disordered" evidence="1">
    <location>
        <begin position="1"/>
        <end position="34"/>
    </location>
</feature>
<dbReference type="InterPro" id="IPR036412">
    <property type="entry name" value="HAD-like_sf"/>
</dbReference>
<accession>A0A4Z2D3A7</accession>
<keyword evidence="2" id="KW-0378">Hydrolase</keyword>
<evidence type="ECO:0000256" key="1">
    <source>
        <dbReference type="SAM" id="MobiDB-lite"/>
    </source>
</evidence>
<dbReference type="NCBIfam" id="TIGR01460">
    <property type="entry name" value="HAD-SF-IIA"/>
    <property type="match status" value="1"/>
</dbReference>
<proteinExistence type="predicted"/>
<dbReference type="InterPro" id="IPR050324">
    <property type="entry name" value="CDP-alcohol_PTase-I"/>
</dbReference>
<dbReference type="OrthoDB" id="10251048at2759"/>
<reference evidence="2 3" key="1">
    <citation type="submission" date="2019-03" db="EMBL/GenBank/DDBJ databases">
        <title>An improved genome assembly of the fluke Schistosoma japonicum.</title>
        <authorList>
            <person name="Hu W."/>
            <person name="Luo F."/>
            <person name="Yin M."/>
            <person name="Mo X."/>
            <person name="Sun C."/>
            <person name="Wu Q."/>
            <person name="Zhu B."/>
            <person name="Xiang M."/>
            <person name="Wang J."/>
            <person name="Wang Y."/>
            <person name="Zhang T."/>
            <person name="Xu B."/>
            <person name="Zheng H."/>
            <person name="Feng Z."/>
        </authorList>
    </citation>
    <scope>NUCLEOTIDE SEQUENCE [LARGE SCALE GENOMIC DNA]</scope>
    <source>
        <strain evidence="2">HuSjv2</strain>
        <tissue evidence="2">Worms</tissue>
    </source>
</reference>
<dbReference type="STRING" id="6182.A0A4Z2D3A7"/>
<dbReference type="Proteomes" id="UP000311919">
    <property type="component" value="Unassembled WGS sequence"/>
</dbReference>
<protein>
    <submittedName>
        <fullName evidence="2">Haloacid dehalogenase-like hydrolase domain-containing 5</fullName>
    </submittedName>
</protein>
<dbReference type="EMBL" id="SKCS01000328">
    <property type="protein sequence ID" value="TNN10993.1"/>
    <property type="molecule type" value="Genomic_DNA"/>
</dbReference>
<dbReference type="GO" id="GO:0005739">
    <property type="term" value="C:mitochondrion"/>
    <property type="evidence" value="ECO:0007669"/>
    <property type="project" value="TreeGrafter"/>
</dbReference>
<dbReference type="InterPro" id="IPR023214">
    <property type="entry name" value="HAD_sf"/>
</dbReference>
<dbReference type="PANTHER" id="PTHR14269">
    <property type="entry name" value="CDP-DIACYLGLYCEROL--GLYCEROL-3-PHOSPHATE 3-PHOSPHATIDYLTRANSFERASE-RELATED"/>
    <property type="match status" value="1"/>
</dbReference>
<gene>
    <name evidence="2" type="ORF">EWB00_004983</name>
</gene>
<dbReference type="InterPro" id="IPR006353">
    <property type="entry name" value="HAD-SF_hydro_IIA_CECR5"/>
</dbReference>
<feature type="compositionally biased region" description="Acidic residues" evidence="1">
    <location>
        <begin position="1"/>
        <end position="11"/>
    </location>
</feature>
<dbReference type="PANTHER" id="PTHR14269:SF4">
    <property type="entry name" value="CAT EYE SYNDROME CRITICAL REGION PROTEIN 5"/>
    <property type="match status" value="1"/>
</dbReference>
<dbReference type="AlphaFoldDB" id="A0A4Z2D3A7"/>
<dbReference type="GO" id="GO:0046474">
    <property type="term" value="P:glycerophospholipid biosynthetic process"/>
    <property type="evidence" value="ECO:0007669"/>
    <property type="project" value="TreeGrafter"/>
</dbReference>
<dbReference type="GO" id="GO:0016787">
    <property type="term" value="F:hydrolase activity"/>
    <property type="evidence" value="ECO:0007669"/>
    <property type="project" value="UniProtKB-KW"/>
</dbReference>
<evidence type="ECO:0000313" key="2">
    <source>
        <dbReference type="EMBL" id="TNN10993.1"/>
    </source>
</evidence>
<dbReference type="NCBIfam" id="TIGR01456">
    <property type="entry name" value="CECR5"/>
    <property type="match status" value="1"/>
</dbReference>
<keyword evidence="3" id="KW-1185">Reference proteome</keyword>
<dbReference type="EMBL" id="SKCS01000328">
    <property type="protein sequence ID" value="TNN10992.1"/>
    <property type="molecule type" value="Genomic_DNA"/>
</dbReference>
<evidence type="ECO:0000313" key="3">
    <source>
        <dbReference type="Proteomes" id="UP000311919"/>
    </source>
</evidence>
<feature type="compositionally biased region" description="Polar residues" evidence="1">
    <location>
        <begin position="12"/>
        <end position="26"/>
    </location>
</feature>
<sequence length="428" mass="48320">MTTEVDTEENSEAFTYQNYNDATNSSEDSDSQQEPNFGLLFDVDGVLGRGLEVLPQAAEAFKLLCDPDRKELRVPVALVTNACSDATAKVQMISKWFDIKIHPDQLIQAPSPLSVYKEYHDKCVLFIGQGNIIKLANDLGFTNVVTLDDVRAAYPLLDMVDHEQRRAIINNIPTPKPMKRIEAIILTGEPTRWESSLQLLVDLLMTDGKPDEVPETYPEDHLPVIACNMDLVYMDKAALPRFGHGAFLICLQTLYNQLTGYKLRYTSLLGKPSEITFRFAEHILTLTSKRMGYKRPIDRLFFFGDNPDVDVLGSNLYNNFLRRFRHCSGGDKSPTEGHSQYKKVSVAQSRTVPPDAAFLPQTAKGIDSLLVRTGVYKPTDKTRVHYCHRDFQGAADLVLPTFEVEDCFEGVQLILNMQKFHPYKQSTN</sequence>
<name>A0A4Z2D3A7_SCHJA</name>
<dbReference type="Gene3D" id="3.40.50.1000">
    <property type="entry name" value="HAD superfamily/HAD-like"/>
    <property type="match status" value="2"/>
</dbReference>
<comment type="caution">
    <text evidence="2">The sequence shown here is derived from an EMBL/GenBank/DDBJ whole genome shotgun (WGS) entry which is preliminary data.</text>
</comment>
<organism evidence="2 3">
    <name type="scientific">Schistosoma japonicum</name>
    <name type="common">Blood fluke</name>
    <dbReference type="NCBI Taxonomy" id="6182"/>
    <lineage>
        <taxon>Eukaryota</taxon>
        <taxon>Metazoa</taxon>
        <taxon>Spiralia</taxon>
        <taxon>Lophotrochozoa</taxon>
        <taxon>Platyhelminthes</taxon>
        <taxon>Trematoda</taxon>
        <taxon>Digenea</taxon>
        <taxon>Strigeidida</taxon>
        <taxon>Schistosomatoidea</taxon>
        <taxon>Schistosomatidae</taxon>
        <taxon>Schistosoma</taxon>
    </lineage>
</organism>
<dbReference type="InterPro" id="IPR006357">
    <property type="entry name" value="HAD-SF_hydro_IIA"/>
</dbReference>
<dbReference type="Pfam" id="PF13344">
    <property type="entry name" value="Hydrolase_6"/>
    <property type="match status" value="1"/>
</dbReference>
<dbReference type="SUPFAM" id="SSF56784">
    <property type="entry name" value="HAD-like"/>
    <property type="match status" value="1"/>
</dbReference>